<gene>
    <name evidence="2" type="ORF">DD666_21965</name>
</gene>
<reference evidence="2 3" key="1">
    <citation type="journal article" date="2018" name="Nat. Biotechnol.">
        <title>A standardized bacterial taxonomy based on genome phylogeny substantially revises the tree of life.</title>
        <authorList>
            <person name="Parks D.H."/>
            <person name="Chuvochina M."/>
            <person name="Waite D.W."/>
            <person name="Rinke C."/>
            <person name="Skarshewski A."/>
            <person name="Chaumeil P.A."/>
            <person name="Hugenholtz P."/>
        </authorList>
    </citation>
    <scope>NUCLEOTIDE SEQUENCE [LARGE SCALE GENOMIC DNA]</scope>
    <source>
        <strain evidence="2">UBA10707</strain>
    </source>
</reference>
<evidence type="ECO:0000313" key="2">
    <source>
        <dbReference type="EMBL" id="HBP32062.1"/>
    </source>
</evidence>
<name>A0A356LMD8_9BURK</name>
<evidence type="ECO:0000259" key="1">
    <source>
        <dbReference type="Pfam" id="PF02627"/>
    </source>
</evidence>
<dbReference type="PANTHER" id="PTHR33570">
    <property type="entry name" value="4-CARBOXYMUCONOLACTONE DECARBOXYLASE FAMILY PROTEIN"/>
    <property type="match status" value="1"/>
</dbReference>
<dbReference type="EMBL" id="DOEK01000047">
    <property type="protein sequence ID" value="HBP32062.1"/>
    <property type="molecule type" value="Genomic_DNA"/>
</dbReference>
<proteinExistence type="predicted"/>
<accession>A0A356LMD8</accession>
<comment type="caution">
    <text evidence="2">The sequence shown here is derived from an EMBL/GenBank/DDBJ whole genome shotgun (WGS) entry which is preliminary data.</text>
</comment>
<feature type="domain" description="Carboxymuconolactone decarboxylase-like" evidence="1">
    <location>
        <begin position="41"/>
        <end position="122"/>
    </location>
</feature>
<sequence>MTAFKRSEKFEQGLKTRRDVLGDEYVDRALNSATDYNWPMQSFVTEYCWDEIWNRPGLSRKDRSMLNLGMVCALGRTNELKAHVRGAINNGWTREELREVFLQVAVYCGVPAGVDSFRTAQEVIREMDQAEDS</sequence>
<dbReference type="InterPro" id="IPR003779">
    <property type="entry name" value="CMD-like"/>
</dbReference>
<organism evidence="2 3">
    <name type="scientific">Advenella kashmirensis</name>
    <dbReference type="NCBI Taxonomy" id="310575"/>
    <lineage>
        <taxon>Bacteria</taxon>
        <taxon>Pseudomonadati</taxon>
        <taxon>Pseudomonadota</taxon>
        <taxon>Betaproteobacteria</taxon>
        <taxon>Burkholderiales</taxon>
        <taxon>Alcaligenaceae</taxon>
    </lineage>
</organism>
<dbReference type="Gene3D" id="1.20.1290.10">
    <property type="entry name" value="AhpD-like"/>
    <property type="match status" value="1"/>
</dbReference>
<evidence type="ECO:0000313" key="3">
    <source>
        <dbReference type="Proteomes" id="UP000264036"/>
    </source>
</evidence>
<dbReference type="AlphaFoldDB" id="A0A356LMD8"/>
<dbReference type="PANTHER" id="PTHR33570:SF2">
    <property type="entry name" value="CARBOXYMUCONOLACTONE DECARBOXYLASE-LIKE DOMAIN-CONTAINING PROTEIN"/>
    <property type="match status" value="1"/>
</dbReference>
<dbReference type="InterPro" id="IPR052512">
    <property type="entry name" value="4CMD/NDH-1_regulator"/>
</dbReference>
<dbReference type="GO" id="GO:0051920">
    <property type="term" value="F:peroxiredoxin activity"/>
    <property type="evidence" value="ECO:0007669"/>
    <property type="project" value="InterPro"/>
</dbReference>
<protein>
    <submittedName>
        <fullName evidence="2">4-carboxymuconolactone decarboxylase</fullName>
    </submittedName>
</protein>
<dbReference type="SUPFAM" id="SSF69118">
    <property type="entry name" value="AhpD-like"/>
    <property type="match status" value="1"/>
</dbReference>
<dbReference type="InterPro" id="IPR029032">
    <property type="entry name" value="AhpD-like"/>
</dbReference>
<dbReference type="Pfam" id="PF02627">
    <property type="entry name" value="CMD"/>
    <property type="match status" value="1"/>
</dbReference>
<dbReference type="Proteomes" id="UP000264036">
    <property type="component" value="Unassembled WGS sequence"/>
</dbReference>